<dbReference type="EMBL" id="JAACJL010000031">
    <property type="protein sequence ID" value="KAF4616479.1"/>
    <property type="molecule type" value="Genomic_DNA"/>
</dbReference>
<organism evidence="3 4">
    <name type="scientific">Agrocybe pediades</name>
    <dbReference type="NCBI Taxonomy" id="84607"/>
    <lineage>
        <taxon>Eukaryota</taxon>
        <taxon>Fungi</taxon>
        <taxon>Dikarya</taxon>
        <taxon>Basidiomycota</taxon>
        <taxon>Agaricomycotina</taxon>
        <taxon>Agaricomycetes</taxon>
        <taxon>Agaricomycetidae</taxon>
        <taxon>Agaricales</taxon>
        <taxon>Agaricineae</taxon>
        <taxon>Strophariaceae</taxon>
        <taxon>Agrocybe</taxon>
    </lineage>
</organism>
<keyword evidence="2" id="KW-0812">Transmembrane</keyword>
<evidence type="ECO:0000256" key="1">
    <source>
        <dbReference type="SAM" id="MobiDB-lite"/>
    </source>
</evidence>
<evidence type="ECO:0000313" key="4">
    <source>
        <dbReference type="Proteomes" id="UP000521872"/>
    </source>
</evidence>
<proteinExistence type="predicted"/>
<keyword evidence="2" id="KW-1133">Transmembrane helix</keyword>
<sequence length="557" mass="57834">MATPTNSGSNATPSPDLIFLQIPQATTCKPLQMMGFYSGSDGTVDLFATNVGVPQDADPPSTSSIRRNTFTNERRAIPTGATPQPTTPINERIVTGLSASVDLSYTWQEVNVPQGWYIINASIPSRSYFATSDLFYVFTGSDTSCVLSTTPTSSSTSSTAISTSSSTSVSTSSPSNTAGSAIVGSASSSTKVGTIAGVCIGAFAFVIIILTAWFLLYRKAKRTMASGGGNGNGGHGKPAKWNGLSSVDSRTAVVGGGKKAFPSPHYQTHSSSKATIPVNASQEMLGAEKNSTYSDPFGGPAVAMPVLHQQAAVRTKMGSRTYSASSSTSLGFGNGNEYAAAPARRPSVPDSVTGRRSIDSQNTYPPSPITPNGGGRNSTFTAASMSRSQSISTSHTHQTSALSNFNSNPSSTSHSPSSQGHLLHQSQPSISSLHPLAPPSQTTTQDAITPAAKQTNRQSVGPGGAKKRKPVPVYDPNEDTRSSPFTAGSSSSSPVSSSPLPPSSPSPDHAGHYAMRNQAGQDQSQHDLVHKSSFGPGGIEGKPLHYLIPDMPMPLKD</sequence>
<keyword evidence="2" id="KW-0472">Membrane</keyword>
<comment type="caution">
    <text evidence="3">The sequence shown here is derived from an EMBL/GenBank/DDBJ whole genome shotgun (WGS) entry which is preliminary data.</text>
</comment>
<feature type="compositionally biased region" description="Low complexity" evidence="1">
    <location>
        <begin position="319"/>
        <end position="329"/>
    </location>
</feature>
<name>A0A8H4QT50_9AGAR</name>
<protein>
    <submittedName>
        <fullName evidence="3">Uncharacterized protein</fullName>
    </submittedName>
</protein>
<dbReference type="Proteomes" id="UP000521872">
    <property type="component" value="Unassembled WGS sequence"/>
</dbReference>
<evidence type="ECO:0000313" key="3">
    <source>
        <dbReference type="EMBL" id="KAF4616479.1"/>
    </source>
</evidence>
<keyword evidence="4" id="KW-1185">Reference proteome</keyword>
<feature type="compositionally biased region" description="Low complexity" evidence="1">
    <location>
        <begin position="381"/>
        <end position="418"/>
    </location>
</feature>
<feature type="compositionally biased region" description="Polar residues" evidence="1">
    <location>
        <begin position="439"/>
        <end position="459"/>
    </location>
</feature>
<dbReference type="AlphaFoldDB" id="A0A8H4QT50"/>
<feature type="transmembrane region" description="Helical" evidence="2">
    <location>
        <begin position="195"/>
        <end position="216"/>
    </location>
</feature>
<feature type="compositionally biased region" description="Low complexity" evidence="1">
    <location>
        <begin position="482"/>
        <end position="498"/>
    </location>
</feature>
<reference evidence="3 4" key="1">
    <citation type="submission" date="2019-12" db="EMBL/GenBank/DDBJ databases">
        <authorList>
            <person name="Floudas D."/>
            <person name="Bentzer J."/>
            <person name="Ahren D."/>
            <person name="Johansson T."/>
            <person name="Persson P."/>
            <person name="Tunlid A."/>
        </authorList>
    </citation>
    <scope>NUCLEOTIDE SEQUENCE [LARGE SCALE GENOMIC DNA]</scope>
    <source>
        <strain evidence="3 4">CBS 102.39</strain>
    </source>
</reference>
<feature type="region of interest" description="Disordered" evidence="1">
    <location>
        <begin position="318"/>
        <end position="557"/>
    </location>
</feature>
<evidence type="ECO:0000256" key="2">
    <source>
        <dbReference type="SAM" id="Phobius"/>
    </source>
</evidence>
<accession>A0A8H4QT50</accession>
<gene>
    <name evidence="3" type="ORF">D9613_008699</name>
</gene>
<feature type="region of interest" description="Disordered" evidence="1">
    <location>
        <begin position="149"/>
        <end position="176"/>
    </location>
</feature>